<dbReference type="EMBL" id="MRZV01000276">
    <property type="protein sequence ID" value="PIK53693.1"/>
    <property type="molecule type" value="Genomic_DNA"/>
</dbReference>
<accession>A0A2G8L087</accession>
<feature type="region of interest" description="Disordered" evidence="2">
    <location>
        <begin position="205"/>
        <end position="327"/>
    </location>
</feature>
<evidence type="ECO:0000259" key="3">
    <source>
        <dbReference type="PROSITE" id="PS50026"/>
    </source>
</evidence>
<dbReference type="AlphaFoldDB" id="A0A2G8L087"/>
<dbReference type="CDD" id="cd09631">
    <property type="entry name" value="DOMON_DOH"/>
    <property type="match status" value="1"/>
</dbReference>
<feature type="compositionally biased region" description="Acidic residues" evidence="2">
    <location>
        <begin position="299"/>
        <end position="317"/>
    </location>
</feature>
<keyword evidence="1" id="KW-1015">Disulfide bond</keyword>
<dbReference type="InterPro" id="IPR000742">
    <property type="entry name" value="EGF"/>
</dbReference>
<sequence length="401" mass="44572">MPPHFHRCNRFLISLPKIVGDACPVPVTMVNVQVVHISRLVNTASIKEMLTSIPNTLHLQIKYFRLYGFINPVTACHGIASYPKITVLFHKMHHNLHIDENDCLSSEDCSSNGECWKVSATTYPQNQCFCEEGYFGRKCERENPSDFSLTIDTSKYFERSFNDGYKIYYMIREAQGEIEIAIEADSSSWVALGWKPTGLTSDCQNFPVQYRSGEPNSEPESEPETTATDAPPASSRRRRSHPLQDGVQTQNVTIYNSDWTCSPDMWTGPEGEPESEPEPSSEPEAEPEGTNEPGAEPEGTGEPEAEPEGTGEPEAEPEGGSSNLHPMNCMDVVIGRAIGHLGNVGDYYTRDRSTPRLDDEFYNGADDLHAAGAKEEGGKTTVVFRRKLESNHLLHIVLLVS</sequence>
<dbReference type="SUPFAM" id="SSF57196">
    <property type="entry name" value="EGF/Laminin"/>
    <property type="match status" value="1"/>
</dbReference>
<dbReference type="Proteomes" id="UP000230750">
    <property type="component" value="Unassembled WGS sequence"/>
</dbReference>
<reference evidence="4 5" key="1">
    <citation type="journal article" date="2017" name="PLoS Biol.">
        <title>The sea cucumber genome provides insights into morphological evolution and visceral regeneration.</title>
        <authorList>
            <person name="Zhang X."/>
            <person name="Sun L."/>
            <person name="Yuan J."/>
            <person name="Sun Y."/>
            <person name="Gao Y."/>
            <person name="Zhang L."/>
            <person name="Li S."/>
            <person name="Dai H."/>
            <person name="Hamel J.F."/>
            <person name="Liu C."/>
            <person name="Yu Y."/>
            <person name="Liu S."/>
            <person name="Lin W."/>
            <person name="Guo K."/>
            <person name="Jin S."/>
            <person name="Xu P."/>
            <person name="Storey K.B."/>
            <person name="Huan P."/>
            <person name="Zhang T."/>
            <person name="Zhou Y."/>
            <person name="Zhang J."/>
            <person name="Lin C."/>
            <person name="Li X."/>
            <person name="Xing L."/>
            <person name="Huo D."/>
            <person name="Sun M."/>
            <person name="Wang L."/>
            <person name="Mercier A."/>
            <person name="Li F."/>
            <person name="Yang H."/>
            <person name="Xiang J."/>
        </authorList>
    </citation>
    <scope>NUCLEOTIDE SEQUENCE [LARGE SCALE GENOMIC DNA]</scope>
    <source>
        <strain evidence="4">Shaxun</strain>
        <tissue evidence="4">Muscle</tissue>
    </source>
</reference>
<dbReference type="PROSITE" id="PS00022">
    <property type="entry name" value="EGF_1"/>
    <property type="match status" value="1"/>
</dbReference>
<proteinExistence type="predicted"/>
<keyword evidence="1" id="KW-0245">EGF-like domain</keyword>
<dbReference type="Pfam" id="PF03351">
    <property type="entry name" value="DOMON"/>
    <property type="match status" value="1"/>
</dbReference>
<dbReference type="PANTHER" id="PTHR46901">
    <property type="entry name" value="GH04942P"/>
    <property type="match status" value="1"/>
</dbReference>
<organism evidence="4 5">
    <name type="scientific">Stichopus japonicus</name>
    <name type="common">Sea cucumber</name>
    <dbReference type="NCBI Taxonomy" id="307972"/>
    <lineage>
        <taxon>Eukaryota</taxon>
        <taxon>Metazoa</taxon>
        <taxon>Echinodermata</taxon>
        <taxon>Eleutherozoa</taxon>
        <taxon>Echinozoa</taxon>
        <taxon>Holothuroidea</taxon>
        <taxon>Aspidochirotacea</taxon>
        <taxon>Aspidochirotida</taxon>
        <taxon>Stichopodidae</taxon>
        <taxon>Apostichopus</taxon>
    </lineage>
</organism>
<feature type="compositionally biased region" description="Polar residues" evidence="2">
    <location>
        <begin position="246"/>
        <end position="260"/>
    </location>
</feature>
<evidence type="ECO:0000256" key="1">
    <source>
        <dbReference type="PROSITE-ProRule" id="PRU00076"/>
    </source>
</evidence>
<dbReference type="PROSITE" id="PS50026">
    <property type="entry name" value="EGF_3"/>
    <property type="match status" value="1"/>
</dbReference>
<gene>
    <name evidence="4" type="ORF">BSL78_09405</name>
</gene>
<comment type="caution">
    <text evidence="1">Lacks conserved residue(s) required for the propagation of feature annotation.</text>
</comment>
<feature type="disulfide bond" evidence="1">
    <location>
        <begin position="130"/>
        <end position="139"/>
    </location>
</feature>
<dbReference type="PANTHER" id="PTHR46901:SF2">
    <property type="entry name" value="GH04942P"/>
    <property type="match status" value="1"/>
</dbReference>
<evidence type="ECO:0000313" key="5">
    <source>
        <dbReference type="Proteomes" id="UP000230750"/>
    </source>
</evidence>
<comment type="caution">
    <text evidence="4">The sequence shown here is derived from an EMBL/GenBank/DDBJ whole genome shotgun (WGS) entry which is preliminary data.</text>
</comment>
<name>A0A2G8L087_STIJA</name>
<feature type="compositionally biased region" description="Low complexity" evidence="2">
    <location>
        <begin position="224"/>
        <end position="234"/>
    </location>
</feature>
<dbReference type="OrthoDB" id="188511at2759"/>
<feature type="compositionally biased region" description="Acidic residues" evidence="2">
    <location>
        <begin position="271"/>
        <end position="289"/>
    </location>
</feature>
<keyword evidence="5" id="KW-1185">Reference proteome</keyword>
<dbReference type="InterPro" id="IPR045266">
    <property type="entry name" value="DOH_DOMON"/>
</dbReference>
<evidence type="ECO:0000313" key="4">
    <source>
        <dbReference type="EMBL" id="PIK53693.1"/>
    </source>
</evidence>
<dbReference type="CDD" id="cd00054">
    <property type="entry name" value="EGF_CA"/>
    <property type="match status" value="1"/>
</dbReference>
<dbReference type="PROSITE" id="PS01186">
    <property type="entry name" value="EGF_2"/>
    <property type="match status" value="1"/>
</dbReference>
<feature type="domain" description="EGF-like" evidence="3">
    <location>
        <begin position="99"/>
        <end position="140"/>
    </location>
</feature>
<dbReference type="STRING" id="307972.A0A2G8L087"/>
<evidence type="ECO:0000256" key="2">
    <source>
        <dbReference type="SAM" id="MobiDB-lite"/>
    </source>
</evidence>
<dbReference type="InterPro" id="IPR005018">
    <property type="entry name" value="DOMON_domain"/>
</dbReference>
<protein>
    <recommendedName>
        <fullName evidence="3">EGF-like domain-containing protein</fullName>
    </recommendedName>
</protein>